<gene>
    <name evidence="1" type="ORF">CYL18_02385</name>
</gene>
<reference evidence="1 2" key="1">
    <citation type="submission" date="2017-12" db="EMBL/GenBank/DDBJ databases">
        <title>Taxonomic description and draft genome of Pradoshia cofamensis Gen. nov., sp. nov., a thermotolerant bacillale isolated from anterior gut of earthworm Eisenia fetida.</title>
        <authorList>
            <person name="Saha T."/>
            <person name="Chakraborty R."/>
        </authorList>
    </citation>
    <scope>NUCLEOTIDE SEQUENCE [LARGE SCALE GENOMIC DNA]</scope>
    <source>
        <strain evidence="1 2">EAG3</strain>
    </source>
</reference>
<dbReference type="PANTHER" id="PTHR39186">
    <property type="entry name" value="DUF2071 FAMILY PROTEIN"/>
    <property type="match status" value="1"/>
</dbReference>
<name>A0A2S7N406_9BACI</name>
<accession>A0A2S7N406</accession>
<sequence length="284" mass="33349">MRLHKGGGIFLHHGFQIKEKGRRIRNENGGMLKMYSFKETDQRPYPLPRRPWVMTQVWNDLLFLHYSIDPHILRAHVPKELEIDTFNGKAWISIIPLRITGSRVRKMPSLPGISTYIELNVRTYVVYKGVPGIYFFSLDANSLANVLGARAASALPYKLASMEFKQRNHEFYMKSVRTGAKDAYQFEASYERAERMTELWPDTIDFWLLERYCMYSYYGKYILRGDIHHDAWKVSDVKAEIYQNTMLAFLPDNPSMNEPDLLHYARMKRFLFYPLKKVGEAKVS</sequence>
<dbReference type="Gene3D" id="2.40.400.10">
    <property type="entry name" value="Acetoacetate decarboxylase-like"/>
    <property type="match status" value="1"/>
</dbReference>
<proteinExistence type="predicted"/>
<organism evidence="1 2">
    <name type="scientific">Pradoshia eiseniae</name>
    <dbReference type="NCBI Taxonomy" id="2064768"/>
    <lineage>
        <taxon>Bacteria</taxon>
        <taxon>Bacillati</taxon>
        <taxon>Bacillota</taxon>
        <taxon>Bacilli</taxon>
        <taxon>Bacillales</taxon>
        <taxon>Bacillaceae</taxon>
        <taxon>Pradoshia</taxon>
    </lineage>
</organism>
<dbReference type="Pfam" id="PF09844">
    <property type="entry name" value="DUF2071"/>
    <property type="match status" value="1"/>
</dbReference>
<protein>
    <submittedName>
        <fullName evidence="1">DUF2071 domain-containing protein</fullName>
    </submittedName>
</protein>
<dbReference type="InterPro" id="IPR023375">
    <property type="entry name" value="ADC_dom_sf"/>
</dbReference>
<dbReference type="Proteomes" id="UP000239663">
    <property type="component" value="Unassembled WGS sequence"/>
</dbReference>
<dbReference type="EMBL" id="PKOZ01000001">
    <property type="protein sequence ID" value="PQD96756.1"/>
    <property type="molecule type" value="Genomic_DNA"/>
</dbReference>
<dbReference type="InterPro" id="IPR018644">
    <property type="entry name" value="DUF2071"/>
</dbReference>
<evidence type="ECO:0000313" key="2">
    <source>
        <dbReference type="Proteomes" id="UP000239663"/>
    </source>
</evidence>
<dbReference type="PANTHER" id="PTHR39186:SF1">
    <property type="entry name" value="DUF2071 DOMAIN-CONTAINING PROTEIN"/>
    <property type="match status" value="1"/>
</dbReference>
<keyword evidence="2" id="KW-1185">Reference proteome</keyword>
<dbReference type="SUPFAM" id="SSF160104">
    <property type="entry name" value="Acetoacetate decarboxylase-like"/>
    <property type="match status" value="1"/>
</dbReference>
<comment type="caution">
    <text evidence="1">The sequence shown here is derived from an EMBL/GenBank/DDBJ whole genome shotgun (WGS) entry which is preliminary data.</text>
</comment>
<dbReference type="AlphaFoldDB" id="A0A2S7N406"/>
<evidence type="ECO:0000313" key="1">
    <source>
        <dbReference type="EMBL" id="PQD96756.1"/>
    </source>
</evidence>